<evidence type="ECO:0000256" key="5">
    <source>
        <dbReference type="ARBA" id="ARBA00023136"/>
    </source>
</evidence>
<evidence type="ECO:0000313" key="10">
    <source>
        <dbReference type="Proteomes" id="UP000249873"/>
    </source>
</evidence>
<dbReference type="GO" id="GO:0016020">
    <property type="term" value="C:membrane"/>
    <property type="evidence" value="ECO:0007669"/>
    <property type="project" value="UniProtKB-SubCell"/>
</dbReference>
<evidence type="ECO:0000259" key="8">
    <source>
        <dbReference type="Pfam" id="PF11412"/>
    </source>
</evidence>
<evidence type="ECO:0000256" key="2">
    <source>
        <dbReference type="ARBA" id="ARBA00022692"/>
    </source>
</evidence>
<dbReference type="Gene3D" id="2.60.40.1250">
    <property type="entry name" value="Thiol:disulfide interchange protein DsbD, N-terminal domain"/>
    <property type="match status" value="1"/>
</dbReference>
<evidence type="ECO:0000313" key="9">
    <source>
        <dbReference type="EMBL" id="AWW00114.1"/>
    </source>
</evidence>
<dbReference type="Pfam" id="PF13899">
    <property type="entry name" value="Thioredoxin_7"/>
    <property type="match status" value="1"/>
</dbReference>
<dbReference type="SUPFAM" id="SSF52833">
    <property type="entry name" value="Thioredoxin-like"/>
    <property type="match status" value="1"/>
</dbReference>
<evidence type="ECO:0000256" key="3">
    <source>
        <dbReference type="ARBA" id="ARBA00022748"/>
    </source>
</evidence>
<dbReference type="InterPro" id="IPR036929">
    <property type="entry name" value="DsbDN_sf"/>
</dbReference>
<feature type="transmembrane region" description="Helical" evidence="6">
    <location>
        <begin position="413"/>
        <end position="431"/>
    </location>
</feature>
<feature type="domain" description="Thiol:disulfide interchange protein DsbD N-terminal" evidence="8">
    <location>
        <begin position="39"/>
        <end position="151"/>
    </location>
</feature>
<accession>A0A2Z4GH29</accession>
<feature type="transmembrane region" description="Helical" evidence="6">
    <location>
        <begin position="301"/>
        <end position="322"/>
    </location>
</feature>
<dbReference type="InterPro" id="IPR003834">
    <property type="entry name" value="Cyt_c_assmbl_TM_dom"/>
</dbReference>
<dbReference type="OrthoDB" id="9811036at2"/>
<sequence length="676" mass="75417">MKKAISPIIFLLLASFVSFGQILKPTTWSFDTKSGEVKVGETINLEFNATIDKGWYLYSSDFDPDLGPIVTEIKLEPNDSYELVGGLTPIHPKKKYDDIWEGDITYFKEKGQFIQKVKILKPNAKITGSISFQTCTDVDGRCVNGKEKFVFNVKAAAASAVVPVPDERETVAISTSVDEEKEAADEVIARLDTEDAKENEVILEQGTELVNTDKPASETNKEDDASIFTFLLGAFGVGFASIFMPCIFPIMPITVSYFTKQKNGKIKAVFYGFCILLIFSLMGLVTMSLGPTFLNFLSTHWIPNLIFFIIFILFGISLLGAFEIVLPHGAVNKIDAMSDKGGFIGIFFMALTLVLVSFSCTVPLVGTLLILSAEGDVLRPLLGMMAFGLPFALVFGGLAFFPEVLKKLPKSGGWLNELKAVFGLAEFALALKFLSNIDLTRHWELIHRNYFLMFWILISAMITLYILGFLRLPKDSKVEKRSLSRWGFAALFFAFTLYMVPGLSNKPLSLLSGILPPMPVSNIATKLEHPKMKQLPHGLQGFKDYDDALAYSAEVGKPVLIDFTGYACANCRKMEEFVWPKEEVLTRLQNDFVIASLYVDDKAELPKEKHYVSTYDNELKTTVGGKNMDLEITMFNNNAQPYYVIVDSEGKTLMEPLGYSSEEEFVAFLDEGKRKY</sequence>
<keyword evidence="10" id="KW-1185">Reference proteome</keyword>
<evidence type="ECO:0000259" key="7">
    <source>
        <dbReference type="Pfam" id="PF02683"/>
    </source>
</evidence>
<keyword evidence="5 6" id="KW-0472">Membrane</keyword>
<reference evidence="9 10" key="1">
    <citation type="submission" date="2018-05" db="EMBL/GenBank/DDBJ databases">
        <title>Complete genome sequence of Arcticibacterium luteifluviistationis SM1504T, a cytophagaceae bacterium isolated from Arctic surface seawater.</title>
        <authorList>
            <person name="Li Y."/>
            <person name="Qin Q.-L."/>
        </authorList>
    </citation>
    <scope>NUCLEOTIDE SEQUENCE [LARGE SCALE GENOMIC DNA]</scope>
    <source>
        <strain evidence="9 10">SM1504</strain>
    </source>
</reference>
<feature type="transmembrane region" description="Helical" evidence="6">
    <location>
        <begin position="451"/>
        <end position="470"/>
    </location>
</feature>
<feature type="domain" description="Cytochrome C biogenesis protein transmembrane" evidence="7">
    <location>
        <begin position="229"/>
        <end position="436"/>
    </location>
</feature>
<dbReference type="RefSeq" id="WP_111373481.1">
    <property type="nucleotide sequence ID" value="NZ_CP029480.1"/>
</dbReference>
<dbReference type="KEGG" id="als:DJ013_18850"/>
<dbReference type="Pfam" id="PF11412">
    <property type="entry name" value="DsbD_N"/>
    <property type="match status" value="1"/>
</dbReference>
<protein>
    <submittedName>
        <fullName evidence="9">Disulfide bond formation protein DsbD</fullName>
    </submittedName>
</protein>
<dbReference type="GO" id="GO:0045454">
    <property type="term" value="P:cell redox homeostasis"/>
    <property type="evidence" value="ECO:0007669"/>
    <property type="project" value="TreeGrafter"/>
</dbReference>
<keyword evidence="2 6" id="KW-0812">Transmembrane</keyword>
<dbReference type="Gene3D" id="3.40.30.10">
    <property type="entry name" value="Glutaredoxin"/>
    <property type="match status" value="1"/>
</dbReference>
<organism evidence="9 10">
    <name type="scientific">Arcticibacterium luteifluviistationis</name>
    <dbReference type="NCBI Taxonomy" id="1784714"/>
    <lineage>
        <taxon>Bacteria</taxon>
        <taxon>Pseudomonadati</taxon>
        <taxon>Bacteroidota</taxon>
        <taxon>Cytophagia</taxon>
        <taxon>Cytophagales</taxon>
        <taxon>Leadbetterellaceae</taxon>
        <taxon>Arcticibacterium</taxon>
    </lineage>
</organism>
<feature type="transmembrane region" description="Helical" evidence="6">
    <location>
        <begin position="268"/>
        <end position="289"/>
    </location>
</feature>
<evidence type="ECO:0000256" key="1">
    <source>
        <dbReference type="ARBA" id="ARBA00004141"/>
    </source>
</evidence>
<keyword evidence="4 6" id="KW-1133">Transmembrane helix</keyword>
<gene>
    <name evidence="9" type="ORF">DJ013_18850</name>
</gene>
<dbReference type="GO" id="GO:0015035">
    <property type="term" value="F:protein-disulfide reductase activity"/>
    <property type="evidence" value="ECO:0007669"/>
    <property type="project" value="TreeGrafter"/>
</dbReference>
<evidence type="ECO:0000256" key="6">
    <source>
        <dbReference type="SAM" id="Phobius"/>
    </source>
</evidence>
<proteinExistence type="predicted"/>
<dbReference type="GO" id="GO:0017004">
    <property type="term" value="P:cytochrome complex assembly"/>
    <property type="evidence" value="ECO:0007669"/>
    <property type="project" value="UniProtKB-KW"/>
</dbReference>
<feature type="transmembrane region" description="Helical" evidence="6">
    <location>
        <begin position="377"/>
        <end position="401"/>
    </location>
</feature>
<evidence type="ECO:0000256" key="4">
    <source>
        <dbReference type="ARBA" id="ARBA00022989"/>
    </source>
</evidence>
<name>A0A2Z4GH29_9BACT</name>
<dbReference type="EMBL" id="CP029480">
    <property type="protein sequence ID" value="AWW00114.1"/>
    <property type="molecule type" value="Genomic_DNA"/>
</dbReference>
<dbReference type="Pfam" id="PF02683">
    <property type="entry name" value="DsbD_TM"/>
    <property type="match status" value="1"/>
</dbReference>
<feature type="transmembrane region" description="Helical" evidence="6">
    <location>
        <begin position="482"/>
        <end position="500"/>
    </location>
</feature>
<dbReference type="Proteomes" id="UP000249873">
    <property type="component" value="Chromosome"/>
</dbReference>
<dbReference type="InterPro" id="IPR028250">
    <property type="entry name" value="DsbDN"/>
</dbReference>
<dbReference type="PANTHER" id="PTHR32234">
    <property type="entry name" value="THIOL:DISULFIDE INTERCHANGE PROTEIN DSBD"/>
    <property type="match status" value="1"/>
</dbReference>
<comment type="subcellular location">
    <subcellularLocation>
        <location evidence="1">Membrane</location>
        <topology evidence="1">Multi-pass membrane protein</topology>
    </subcellularLocation>
</comment>
<dbReference type="InterPro" id="IPR036249">
    <property type="entry name" value="Thioredoxin-like_sf"/>
</dbReference>
<dbReference type="AlphaFoldDB" id="A0A2Z4GH29"/>
<feature type="transmembrane region" description="Helical" evidence="6">
    <location>
        <begin position="227"/>
        <end position="248"/>
    </location>
</feature>
<feature type="transmembrane region" description="Helical" evidence="6">
    <location>
        <begin position="343"/>
        <end position="371"/>
    </location>
</feature>
<dbReference type="PANTHER" id="PTHR32234:SF0">
    <property type="entry name" value="THIOL:DISULFIDE INTERCHANGE PROTEIN DSBD"/>
    <property type="match status" value="1"/>
</dbReference>
<keyword evidence="3" id="KW-0201">Cytochrome c-type biogenesis</keyword>